<dbReference type="HOGENOM" id="CLU_1340419_0_0_1"/>
<dbReference type="OrthoDB" id="3246365at2759"/>
<dbReference type="Proteomes" id="UP000054248">
    <property type="component" value="Unassembled WGS sequence"/>
</dbReference>
<accession>A0A0C3Q0I4</accession>
<organism evidence="1 2">
    <name type="scientific">Tulasnella calospora MUT 4182</name>
    <dbReference type="NCBI Taxonomy" id="1051891"/>
    <lineage>
        <taxon>Eukaryota</taxon>
        <taxon>Fungi</taxon>
        <taxon>Dikarya</taxon>
        <taxon>Basidiomycota</taxon>
        <taxon>Agaricomycotina</taxon>
        <taxon>Agaricomycetes</taxon>
        <taxon>Cantharellales</taxon>
        <taxon>Tulasnellaceae</taxon>
        <taxon>Tulasnella</taxon>
    </lineage>
</organism>
<name>A0A0C3Q0I4_9AGAM</name>
<protein>
    <recommendedName>
        <fullName evidence="3">Smr domain-containing protein</fullName>
    </recommendedName>
</protein>
<dbReference type="PANTHER" id="PTHR47417:SF1">
    <property type="entry name" value="SMR DOMAIN-CONTAINING PROTEIN YPL199C"/>
    <property type="match status" value="1"/>
</dbReference>
<evidence type="ECO:0008006" key="3">
    <source>
        <dbReference type="Google" id="ProtNLM"/>
    </source>
</evidence>
<reference evidence="1 2" key="1">
    <citation type="submission" date="2014-04" db="EMBL/GenBank/DDBJ databases">
        <authorList>
            <consortium name="DOE Joint Genome Institute"/>
            <person name="Kuo A."/>
            <person name="Girlanda M."/>
            <person name="Perotto S."/>
            <person name="Kohler A."/>
            <person name="Nagy L.G."/>
            <person name="Floudas D."/>
            <person name="Copeland A."/>
            <person name="Barry K.W."/>
            <person name="Cichocki N."/>
            <person name="Veneault-Fourrey C."/>
            <person name="LaButti K."/>
            <person name="Lindquist E.A."/>
            <person name="Lipzen A."/>
            <person name="Lundell T."/>
            <person name="Morin E."/>
            <person name="Murat C."/>
            <person name="Sun H."/>
            <person name="Tunlid A."/>
            <person name="Henrissat B."/>
            <person name="Grigoriev I.V."/>
            <person name="Hibbett D.S."/>
            <person name="Martin F."/>
            <person name="Nordberg H.P."/>
            <person name="Cantor M.N."/>
            <person name="Hua S.X."/>
        </authorList>
    </citation>
    <scope>NUCLEOTIDE SEQUENCE [LARGE SCALE GENOMIC DNA]</scope>
    <source>
        <strain evidence="1 2">MUT 4182</strain>
    </source>
</reference>
<dbReference type="PANTHER" id="PTHR47417">
    <property type="entry name" value="SMR DOMAIN-CONTAINING PROTEIN YPL199C"/>
    <property type="match status" value="1"/>
</dbReference>
<gene>
    <name evidence="1" type="ORF">M407DRAFT_34546</name>
</gene>
<sequence>TKHNVPDKPFTSQWEGLQAPIDRRIGLENEVLELRRRASAAAGEVRRLREEKKWAIAQGNKAREFQLSLDLKNFQELSEQLNRRAAERIAIARGQSLLAKGGDIELGGLTPAEAIDMTDKRLKKARANGDNFVRVSLAGTNLRVTAHGEEEQEVRPLLETFLRGRHHSVVQDPSNGNYLIVSVDSYRSPSTTSAPQSDEWSRALD</sequence>
<dbReference type="EMBL" id="KN823788">
    <property type="protein sequence ID" value="KIO15846.1"/>
    <property type="molecule type" value="Genomic_DNA"/>
</dbReference>
<feature type="non-terminal residue" evidence="1">
    <location>
        <position position="1"/>
    </location>
</feature>
<dbReference type="STRING" id="1051891.A0A0C3Q0I4"/>
<proteinExistence type="predicted"/>
<reference evidence="2" key="2">
    <citation type="submission" date="2015-01" db="EMBL/GenBank/DDBJ databases">
        <title>Evolutionary Origins and Diversification of the Mycorrhizal Mutualists.</title>
        <authorList>
            <consortium name="DOE Joint Genome Institute"/>
            <consortium name="Mycorrhizal Genomics Consortium"/>
            <person name="Kohler A."/>
            <person name="Kuo A."/>
            <person name="Nagy L.G."/>
            <person name="Floudas D."/>
            <person name="Copeland A."/>
            <person name="Barry K.W."/>
            <person name="Cichocki N."/>
            <person name="Veneault-Fourrey C."/>
            <person name="LaButti K."/>
            <person name="Lindquist E.A."/>
            <person name="Lipzen A."/>
            <person name="Lundell T."/>
            <person name="Morin E."/>
            <person name="Murat C."/>
            <person name="Riley R."/>
            <person name="Ohm R."/>
            <person name="Sun H."/>
            <person name="Tunlid A."/>
            <person name="Henrissat B."/>
            <person name="Grigoriev I.V."/>
            <person name="Hibbett D.S."/>
            <person name="Martin F."/>
        </authorList>
    </citation>
    <scope>NUCLEOTIDE SEQUENCE [LARGE SCALE GENOMIC DNA]</scope>
    <source>
        <strain evidence="2">MUT 4182</strain>
    </source>
</reference>
<evidence type="ECO:0000313" key="2">
    <source>
        <dbReference type="Proteomes" id="UP000054248"/>
    </source>
</evidence>
<evidence type="ECO:0000313" key="1">
    <source>
        <dbReference type="EMBL" id="KIO15846.1"/>
    </source>
</evidence>
<dbReference type="AlphaFoldDB" id="A0A0C3Q0I4"/>
<keyword evidence="2" id="KW-1185">Reference proteome</keyword>
<dbReference type="InterPro" id="IPR053020">
    <property type="entry name" value="Smr_domain_protein"/>
</dbReference>